<sequence>MDIMRDKRSEDLSSEIIQGLQFDGLRLPQVLLWDNVGQRLFDDLTRSPGYYLTRKEEKILRASAHEMAATIPAGSALIELGCGSLQKSGIVLSAIEKLQKPVSYYALDLSLECLQKGLAELQKGLGCLRSVQLHGLCGTYDDAISWLADQGKQPPNHAINSVTILWMGNSITNMGPFQAQSLLSQLGRACSQSGIRCQFLVSVDGCTAEDTVMAAYSTNPGPFRDFMMNGLESANRLLGEDVFRRPMWTFDSVFDRTRHEVQMSYTPTRDVTLCVNGHEFKVSSGEKIAVVTSGKWPAPYFRSLVEEIGLQVDDLWGDGDQIYYFYRISMPS</sequence>
<reference evidence="6" key="1">
    <citation type="journal article" date="2019" name="Beilstein J. Org. Chem.">
        <title>Nanangenines: drimane sesquiterpenoids as the dominant metabolite cohort of a novel Australian fungus, Aspergillus nanangensis.</title>
        <authorList>
            <person name="Lacey H.J."/>
            <person name="Gilchrist C.L.M."/>
            <person name="Crombie A."/>
            <person name="Kalaitzis J.A."/>
            <person name="Vuong D."/>
            <person name="Rutledge P.J."/>
            <person name="Turner P."/>
            <person name="Pitt J.I."/>
            <person name="Lacey E."/>
            <person name="Chooi Y.H."/>
            <person name="Piggott A.M."/>
        </authorList>
    </citation>
    <scope>NUCLEOTIDE SEQUENCE</scope>
    <source>
        <strain evidence="6">MST-FP2251</strain>
    </source>
</reference>
<keyword evidence="2" id="KW-0489">Methyltransferase</keyword>
<reference evidence="6" key="2">
    <citation type="submission" date="2020-02" db="EMBL/GenBank/DDBJ databases">
        <authorList>
            <person name="Gilchrist C.L.M."/>
            <person name="Chooi Y.-H."/>
        </authorList>
    </citation>
    <scope>NUCLEOTIDE SEQUENCE</scope>
    <source>
        <strain evidence="6">MST-FP2251</strain>
    </source>
</reference>
<dbReference type="AlphaFoldDB" id="A0AAD4CJL8"/>
<dbReference type="Proteomes" id="UP001194746">
    <property type="component" value="Unassembled WGS sequence"/>
</dbReference>
<keyword evidence="3" id="KW-0808">Transferase</keyword>
<proteinExistence type="inferred from homology"/>
<keyword evidence="4" id="KW-0949">S-adenosyl-L-methionine</keyword>
<evidence type="ECO:0000256" key="4">
    <source>
        <dbReference type="ARBA" id="ARBA00022691"/>
    </source>
</evidence>
<gene>
    <name evidence="6" type="ORF">FE257_010278</name>
</gene>
<dbReference type="PANTHER" id="PTHR43397">
    <property type="entry name" value="ERGOTHIONEINE BIOSYNTHESIS PROTEIN 1"/>
    <property type="match status" value="1"/>
</dbReference>
<keyword evidence="7" id="KW-1185">Reference proteome</keyword>
<evidence type="ECO:0000313" key="7">
    <source>
        <dbReference type="Proteomes" id="UP001194746"/>
    </source>
</evidence>
<dbReference type="InterPro" id="IPR051128">
    <property type="entry name" value="EgtD_Methyltrsf_superfamily"/>
</dbReference>
<name>A0AAD4CJL8_ASPNN</name>
<evidence type="ECO:0000256" key="3">
    <source>
        <dbReference type="ARBA" id="ARBA00022679"/>
    </source>
</evidence>
<feature type="domain" description="Histidine-specific methyltransferase SAM-dependent" evidence="5">
    <location>
        <begin position="13"/>
        <end position="326"/>
    </location>
</feature>
<organism evidence="6 7">
    <name type="scientific">Aspergillus nanangensis</name>
    <dbReference type="NCBI Taxonomy" id="2582783"/>
    <lineage>
        <taxon>Eukaryota</taxon>
        <taxon>Fungi</taxon>
        <taxon>Dikarya</taxon>
        <taxon>Ascomycota</taxon>
        <taxon>Pezizomycotina</taxon>
        <taxon>Eurotiomycetes</taxon>
        <taxon>Eurotiomycetidae</taxon>
        <taxon>Eurotiales</taxon>
        <taxon>Aspergillaceae</taxon>
        <taxon>Aspergillus</taxon>
        <taxon>Aspergillus subgen. Circumdati</taxon>
    </lineage>
</organism>
<comment type="similarity">
    <text evidence="1">Belongs to the methyltransferase superfamily.</text>
</comment>
<dbReference type="InterPro" id="IPR029063">
    <property type="entry name" value="SAM-dependent_MTases_sf"/>
</dbReference>
<dbReference type="Gene3D" id="3.40.50.150">
    <property type="entry name" value="Vaccinia Virus protein VP39"/>
    <property type="match status" value="1"/>
</dbReference>
<dbReference type="GO" id="GO:0008168">
    <property type="term" value="F:methyltransferase activity"/>
    <property type="evidence" value="ECO:0007669"/>
    <property type="project" value="UniProtKB-KW"/>
</dbReference>
<dbReference type="InterPro" id="IPR017805">
    <property type="entry name" value="SAM_MeTrfase_EasF-type_put"/>
</dbReference>
<evidence type="ECO:0000256" key="2">
    <source>
        <dbReference type="ARBA" id="ARBA00022603"/>
    </source>
</evidence>
<dbReference type="PANTHER" id="PTHR43397:SF2">
    <property type="entry name" value="HISTIDINE-SPECIFIC METHYLTRANSFERASE SAM-DEPENDENT DOMAIN-CONTAINING PROTEIN"/>
    <property type="match status" value="1"/>
</dbReference>
<dbReference type="GO" id="GO:0032259">
    <property type="term" value="P:methylation"/>
    <property type="evidence" value="ECO:0007669"/>
    <property type="project" value="UniProtKB-KW"/>
</dbReference>
<dbReference type="EMBL" id="VCAU01000062">
    <property type="protein sequence ID" value="KAF9887423.1"/>
    <property type="molecule type" value="Genomic_DNA"/>
</dbReference>
<accession>A0AAD4CJL8</accession>
<dbReference type="Pfam" id="PF10017">
    <property type="entry name" value="Methyltransf_33"/>
    <property type="match status" value="1"/>
</dbReference>
<evidence type="ECO:0000259" key="5">
    <source>
        <dbReference type="Pfam" id="PF10017"/>
    </source>
</evidence>
<dbReference type="InterPro" id="IPR019257">
    <property type="entry name" value="MeTrfase_dom"/>
</dbReference>
<dbReference type="NCBIfam" id="TIGR03439">
    <property type="entry name" value="methyl_EasF"/>
    <property type="match status" value="1"/>
</dbReference>
<protein>
    <recommendedName>
        <fullName evidence="5">Histidine-specific methyltransferase SAM-dependent domain-containing protein</fullName>
    </recommendedName>
</protein>
<comment type="caution">
    <text evidence="6">The sequence shown here is derived from an EMBL/GenBank/DDBJ whole genome shotgun (WGS) entry which is preliminary data.</text>
</comment>
<evidence type="ECO:0000256" key="1">
    <source>
        <dbReference type="ARBA" id="ARBA00008361"/>
    </source>
</evidence>
<dbReference type="InterPro" id="IPR017804">
    <property type="entry name" value="MeTrfase_EgtD-like"/>
</dbReference>
<evidence type="ECO:0000313" key="6">
    <source>
        <dbReference type="EMBL" id="KAF9887423.1"/>
    </source>
</evidence>
<dbReference type="PIRSF" id="PIRSF018005">
    <property type="entry name" value="UCP018005"/>
    <property type="match status" value="1"/>
</dbReference>